<evidence type="ECO:0000313" key="2">
    <source>
        <dbReference type="EMBL" id="MEL0660181.1"/>
    </source>
</evidence>
<evidence type="ECO:0000256" key="1">
    <source>
        <dbReference type="SAM" id="Phobius"/>
    </source>
</evidence>
<dbReference type="EMBL" id="JBAKBA010000035">
    <property type="protein sequence ID" value="MEL0660181.1"/>
    <property type="molecule type" value="Genomic_DNA"/>
</dbReference>
<gene>
    <name evidence="2" type="ORF">V6255_13650</name>
</gene>
<keyword evidence="1" id="KW-1133">Transmembrane helix</keyword>
<dbReference type="Proteomes" id="UP001366060">
    <property type="component" value="Unassembled WGS sequence"/>
</dbReference>
<comment type="caution">
    <text evidence="2">The sequence shown here is derived from an EMBL/GenBank/DDBJ whole genome shotgun (WGS) entry which is preliminary data.</text>
</comment>
<reference evidence="2 3" key="1">
    <citation type="submission" date="2024-02" db="EMBL/GenBank/DDBJ databases">
        <title>Bacteria isolated from the canopy kelp, Nereocystis luetkeana.</title>
        <authorList>
            <person name="Pfister C.A."/>
            <person name="Younker I.T."/>
            <person name="Light S.H."/>
        </authorList>
    </citation>
    <scope>NUCLEOTIDE SEQUENCE [LARGE SCALE GENOMIC DNA]</scope>
    <source>
        <strain evidence="2 3">TI.2.07</strain>
    </source>
</reference>
<protein>
    <submittedName>
        <fullName evidence="2">Uncharacterized protein</fullName>
    </submittedName>
</protein>
<evidence type="ECO:0000313" key="3">
    <source>
        <dbReference type="Proteomes" id="UP001366060"/>
    </source>
</evidence>
<keyword evidence="1" id="KW-0472">Membrane</keyword>
<keyword evidence="1" id="KW-0812">Transmembrane</keyword>
<proteinExistence type="predicted"/>
<feature type="transmembrane region" description="Helical" evidence="1">
    <location>
        <begin position="20"/>
        <end position="43"/>
    </location>
</feature>
<organism evidence="2 3">
    <name type="scientific">Psychromonas arctica</name>
    <dbReference type="NCBI Taxonomy" id="168275"/>
    <lineage>
        <taxon>Bacteria</taxon>
        <taxon>Pseudomonadati</taxon>
        <taxon>Pseudomonadota</taxon>
        <taxon>Gammaproteobacteria</taxon>
        <taxon>Alteromonadales</taxon>
        <taxon>Psychromonadaceae</taxon>
        <taxon>Psychromonas</taxon>
    </lineage>
</organism>
<keyword evidence="3" id="KW-1185">Reference proteome</keyword>
<accession>A0ABU9HE85</accession>
<dbReference type="RefSeq" id="WP_341628657.1">
    <property type="nucleotide sequence ID" value="NZ_JBAKBA010000035.1"/>
</dbReference>
<sequence length="288" mass="33221">MNKIEKNFNEDKLIKSSVLWMIISIGVGIALLIAGVIVYNAWGLELCRPIFSAYCLNNFSENMQFPIALITATFALAGFWALIFRSNQTQKQIQVAIDNNTFNNFIAHKKEFNEILKEIEEQNKCIIIDKIFLYEKIFPINSPVFMTFESDGLYLKKQDEKYLEFLEELYPKAIKIAEVDPRVDPEIGLDSNQINAFFDANESMEYLSHFLYSLHIKGTEFQSCNYNEQGETFTIKAPMDLKNLFLALNNLQVRISRFSNTSYKPKTPNDRLVKAVHVYTALAKAFNI</sequence>
<name>A0ABU9HE85_9GAMM</name>
<feature type="transmembrane region" description="Helical" evidence="1">
    <location>
        <begin position="63"/>
        <end position="84"/>
    </location>
</feature>